<dbReference type="PANTHER" id="PTHR31286:SF180">
    <property type="entry name" value="OS10G0362600 PROTEIN"/>
    <property type="match status" value="1"/>
</dbReference>
<dbReference type="Pfam" id="PF14111">
    <property type="entry name" value="DUF4283"/>
    <property type="match status" value="1"/>
</dbReference>
<feature type="domain" description="DUF4283" evidence="2">
    <location>
        <begin position="92"/>
        <end position="165"/>
    </location>
</feature>
<sequence>MGRPPRAKQGDQRAQAPTVRQNASQTQFQPRRKPQLKAAPPVVTTEARAWRDLFQSSTPSQGRDTMTFIPPTMEGDLPVVEVDEADYASTVEKWGQALVGYIIGTTPFLRRLWKPKGEINLMLKGNGFFMVNFDNEEDLQEVLEGGPWTMASRPFVIHRWSPHSRMELERLTSIPIWAKFPDPPLHMWSLDCLNKIASGIDTPLYRDTATRQGTRISFARVCVEIEAGKSLPDSIVVNSKIGGHQEYKVVYVGNHGLARIETHVDQPKPNSTQVWKEVQHPKHKQGDSATIQTAPVGQNSNANANQFALLQTLEDTGNSSITDCALATVAIAK</sequence>
<dbReference type="Proteomes" id="UP001179952">
    <property type="component" value="Unassembled WGS sequence"/>
</dbReference>
<evidence type="ECO:0000313" key="3">
    <source>
        <dbReference type="EMBL" id="KAK1267556.1"/>
    </source>
</evidence>
<organism evidence="3 4">
    <name type="scientific">Acorus gramineus</name>
    <name type="common">Dwarf sweet flag</name>
    <dbReference type="NCBI Taxonomy" id="55184"/>
    <lineage>
        <taxon>Eukaryota</taxon>
        <taxon>Viridiplantae</taxon>
        <taxon>Streptophyta</taxon>
        <taxon>Embryophyta</taxon>
        <taxon>Tracheophyta</taxon>
        <taxon>Spermatophyta</taxon>
        <taxon>Magnoliopsida</taxon>
        <taxon>Liliopsida</taxon>
        <taxon>Acoraceae</taxon>
        <taxon>Acorus</taxon>
    </lineage>
</organism>
<accession>A0AAV9ATH4</accession>
<dbReference type="PANTHER" id="PTHR31286">
    <property type="entry name" value="GLYCINE-RICH CELL WALL STRUCTURAL PROTEIN 1.8-LIKE"/>
    <property type="match status" value="1"/>
</dbReference>
<evidence type="ECO:0000256" key="1">
    <source>
        <dbReference type="SAM" id="MobiDB-lite"/>
    </source>
</evidence>
<feature type="compositionally biased region" description="Polar residues" evidence="1">
    <location>
        <begin position="18"/>
        <end position="29"/>
    </location>
</feature>
<dbReference type="EMBL" id="JAUJYN010000007">
    <property type="protein sequence ID" value="KAK1267556.1"/>
    <property type="molecule type" value="Genomic_DNA"/>
</dbReference>
<reference evidence="3" key="1">
    <citation type="journal article" date="2023" name="Nat. Commun.">
        <title>Diploid and tetraploid genomes of Acorus and the evolution of monocots.</title>
        <authorList>
            <person name="Ma L."/>
            <person name="Liu K.W."/>
            <person name="Li Z."/>
            <person name="Hsiao Y.Y."/>
            <person name="Qi Y."/>
            <person name="Fu T."/>
            <person name="Tang G.D."/>
            <person name="Zhang D."/>
            <person name="Sun W.H."/>
            <person name="Liu D.K."/>
            <person name="Li Y."/>
            <person name="Chen G.Z."/>
            <person name="Liu X.D."/>
            <person name="Liao X.Y."/>
            <person name="Jiang Y.T."/>
            <person name="Yu X."/>
            <person name="Hao Y."/>
            <person name="Huang J."/>
            <person name="Zhao X.W."/>
            <person name="Ke S."/>
            <person name="Chen Y.Y."/>
            <person name="Wu W.L."/>
            <person name="Hsu J.L."/>
            <person name="Lin Y.F."/>
            <person name="Huang M.D."/>
            <person name="Li C.Y."/>
            <person name="Huang L."/>
            <person name="Wang Z.W."/>
            <person name="Zhao X."/>
            <person name="Zhong W.Y."/>
            <person name="Peng D.H."/>
            <person name="Ahmad S."/>
            <person name="Lan S."/>
            <person name="Zhang J.S."/>
            <person name="Tsai W.C."/>
            <person name="Van de Peer Y."/>
            <person name="Liu Z.J."/>
        </authorList>
    </citation>
    <scope>NUCLEOTIDE SEQUENCE</scope>
    <source>
        <strain evidence="3">SCP</strain>
    </source>
</reference>
<dbReference type="InterPro" id="IPR040256">
    <property type="entry name" value="At4g02000-like"/>
</dbReference>
<feature type="region of interest" description="Disordered" evidence="1">
    <location>
        <begin position="1"/>
        <end position="42"/>
    </location>
</feature>
<comment type="caution">
    <text evidence="3">The sequence shown here is derived from an EMBL/GenBank/DDBJ whole genome shotgun (WGS) entry which is preliminary data.</text>
</comment>
<protein>
    <recommendedName>
        <fullName evidence="2">DUF4283 domain-containing protein</fullName>
    </recommendedName>
</protein>
<proteinExistence type="predicted"/>
<evidence type="ECO:0000259" key="2">
    <source>
        <dbReference type="Pfam" id="PF14111"/>
    </source>
</evidence>
<keyword evidence="4" id="KW-1185">Reference proteome</keyword>
<dbReference type="AlphaFoldDB" id="A0AAV9ATH4"/>
<gene>
    <name evidence="3" type="ORF">QJS04_geneDACA002662</name>
</gene>
<name>A0AAV9ATH4_ACOGR</name>
<reference evidence="3" key="2">
    <citation type="submission" date="2023-06" db="EMBL/GenBank/DDBJ databases">
        <authorList>
            <person name="Ma L."/>
            <person name="Liu K.-W."/>
            <person name="Li Z."/>
            <person name="Hsiao Y.-Y."/>
            <person name="Qi Y."/>
            <person name="Fu T."/>
            <person name="Tang G."/>
            <person name="Zhang D."/>
            <person name="Sun W.-H."/>
            <person name="Liu D.-K."/>
            <person name="Li Y."/>
            <person name="Chen G.-Z."/>
            <person name="Liu X.-D."/>
            <person name="Liao X.-Y."/>
            <person name="Jiang Y.-T."/>
            <person name="Yu X."/>
            <person name="Hao Y."/>
            <person name="Huang J."/>
            <person name="Zhao X.-W."/>
            <person name="Ke S."/>
            <person name="Chen Y.-Y."/>
            <person name="Wu W.-L."/>
            <person name="Hsu J.-L."/>
            <person name="Lin Y.-F."/>
            <person name="Huang M.-D."/>
            <person name="Li C.-Y."/>
            <person name="Huang L."/>
            <person name="Wang Z.-W."/>
            <person name="Zhao X."/>
            <person name="Zhong W.-Y."/>
            <person name="Peng D.-H."/>
            <person name="Ahmad S."/>
            <person name="Lan S."/>
            <person name="Zhang J.-S."/>
            <person name="Tsai W.-C."/>
            <person name="Van De Peer Y."/>
            <person name="Liu Z.-J."/>
        </authorList>
    </citation>
    <scope>NUCLEOTIDE SEQUENCE</scope>
    <source>
        <strain evidence="3">SCP</strain>
        <tissue evidence="3">Leaves</tissue>
    </source>
</reference>
<dbReference type="InterPro" id="IPR025558">
    <property type="entry name" value="DUF4283"/>
</dbReference>
<evidence type="ECO:0000313" key="4">
    <source>
        <dbReference type="Proteomes" id="UP001179952"/>
    </source>
</evidence>